<evidence type="ECO:0000313" key="2">
    <source>
        <dbReference type="EMBL" id="MDF0708330.1"/>
    </source>
</evidence>
<gene>
    <name evidence="2" type="ORF">PY091_13980</name>
</gene>
<dbReference type="EMBL" id="JARFVA010000005">
    <property type="protein sequence ID" value="MDF0708330.1"/>
    <property type="molecule type" value="Genomic_DNA"/>
</dbReference>
<sequence length="157" mass="18042">MIDVYIRPLEEKDAYTSVLWRNNPEIWKYTGSRPDQNITLEMELTWIKEAIKRPNEKRFAICIAKNDTYVGNVQLTHITKTEAQFHIFIGESDYWGKGIGTSATGQLLKYGMDTLALSSIYLYVNEENKAAIKSYLNNGFEIEGSEGNQIKMVYNKS</sequence>
<accession>A0ABT5XQZ9</accession>
<proteinExistence type="predicted"/>
<dbReference type="SUPFAM" id="SSF55729">
    <property type="entry name" value="Acyl-CoA N-acyltransferases (Nat)"/>
    <property type="match status" value="1"/>
</dbReference>
<evidence type="ECO:0000313" key="3">
    <source>
        <dbReference type="Proteomes" id="UP001217083"/>
    </source>
</evidence>
<dbReference type="PANTHER" id="PTHR43415">
    <property type="entry name" value="SPERMIDINE N(1)-ACETYLTRANSFERASE"/>
    <property type="match status" value="1"/>
</dbReference>
<dbReference type="InterPro" id="IPR016181">
    <property type="entry name" value="Acyl_CoA_acyltransferase"/>
</dbReference>
<comment type="caution">
    <text evidence="2">The sequence shown here is derived from an EMBL/GenBank/DDBJ whole genome shotgun (WGS) entry which is preliminary data.</text>
</comment>
<dbReference type="Proteomes" id="UP001217083">
    <property type="component" value="Unassembled WGS sequence"/>
</dbReference>
<dbReference type="Gene3D" id="3.40.630.30">
    <property type="match status" value="1"/>
</dbReference>
<name>A0ABT5XQZ9_9FLAO</name>
<protein>
    <submittedName>
        <fullName evidence="2">GNAT family protein</fullName>
    </submittedName>
</protein>
<dbReference type="PANTHER" id="PTHR43415:SF3">
    <property type="entry name" value="GNAT-FAMILY ACETYLTRANSFERASE"/>
    <property type="match status" value="1"/>
</dbReference>
<dbReference type="PROSITE" id="PS51186">
    <property type="entry name" value="GNAT"/>
    <property type="match status" value="1"/>
</dbReference>
<reference evidence="2 3" key="1">
    <citation type="submission" date="2023-03" db="EMBL/GenBank/DDBJ databases">
        <title>Muricauda XX sp. nov. and Muricauda XXX sp. nov., two novel species isolated from Okinawa Trough.</title>
        <authorList>
            <person name="Cao W."/>
            <person name="Deng X."/>
        </authorList>
    </citation>
    <scope>NUCLEOTIDE SEQUENCE [LARGE SCALE GENOMIC DNA]</scope>
    <source>
        <strain evidence="2 3">81s02</strain>
    </source>
</reference>
<dbReference type="InterPro" id="IPR000182">
    <property type="entry name" value="GNAT_dom"/>
</dbReference>
<evidence type="ECO:0000259" key="1">
    <source>
        <dbReference type="PROSITE" id="PS51186"/>
    </source>
</evidence>
<organism evidence="2 3">
    <name type="scientific">Flagellimonas okinawensis</name>
    <dbReference type="NCBI Taxonomy" id="3031324"/>
    <lineage>
        <taxon>Bacteria</taxon>
        <taxon>Pseudomonadati</taxon>
        <taxon>Bacteroidota</taxon>
        <taxon>Flavobacteriia</taxon>
        <taxon>Flavobacteriales</taxon>
        <taxon>Flavobacteriaceae</taxon>
        <taxon>Flagellimonas</taxon>
    </lineage>
</organism>
<feature type="domain" description="N-acetyltransferase" evidence="1">
    <location>
        <begin position="4"/>
        <end position="157"/>
    </location>
</feature>
<keyword evidence="3" id="KW-1185">Reference proteome</keyword>
<dbReference type="RefSeq" id="WP_275650277.1">
    <property type="nucleotide sequence ID" value="NZ_JARFVA010000005.1"/>
</dbReference>
<dbReference type="Pfam" id="PF13302">
    <property type="entry name" value="Acetyltransf_3"/>
    <property type="match status" value="1"/>
</dbReference>